<evidence type="ECO:0000313" key="4">
    <source>
        <dbReference type="EMBL" id="MET3557231.1"/>
    </source>
</evidence>
<dbReference type="EMBL" id="JBEPLO010000003">
    <property type="protein sequence ID" value="MET3557231.1"/>
    <property type="molecule type" value="Genomic_DNA"/>
</dbReference>
<dbReference type="PROSITE" id="PS51353">
    <property type="entry name" value="ARSC"/>
    <property type="match status" value="1"/>
</dbReference>
<evidence type="ECO:0000256" key="1">
    <source>
        <dbReference type="ARBA" id="ARBA00007198"/>
    </source>
</evidence>
<evidence type="ECO:0000256" key="2">
    <source>
        <dbReference type="ARBA" id="ARBA00023002"/>
    </source>
</evidence>
<dbReference type="CDD" id="cd03034">
    <property type="entry name" value="ArsC_ArsC"/>
    <property type="match status" value="1"/>
</dbReference>
<dbReference type="RefSeq" id="WP_354363962.1">
    <property type="nucleotide sequence ID" value="NZ_JBEPLO010000003.1"/>
</dbReference>
<organism evidence="4 5">
    <name type="scientific">Streptococcus rupicaprae</name>
    <dbReference type="NCBI Taxonomy" id="759619"/>
    <lineage>
        <taxon>Bacteria</taxon>
        <taxon>Bacillati</taxon>
        <taxon>Bacillota</taxon>
        <taxon>Bacilli</taxon>
        <taxon>Lactobacillales</taxon>
        <taxon>Streptococcaceae</taxon>
        <taxon>Streptococcus</taxon>
    </lineage>
</organism>
<dbReference type="SUPFAM" id="SSF52833">
    <property type="entry name" value="Thioredoxin-like"/>
    <property type="match status" value="1"/>
</dbReference>
<dbReference type="GO" id="GO:0008794">
    <property type="term" value="F:arsenate reductase (glutaredoxin) activity"/>
    <property type="evidence" value="ECO:0007669"/>
    <property type="project" value="UniProtKB-EC"/>
</dbReference>
<accession>A0ABV2FF97</accession>
<evidence type="ECO:0000313" key="5">
    <source>
        <dbReference type="Proteomes" id="UP001549122"/>
    </source>
</evidence>
<keyword evidence="2 4" id="KW-0560">Oxidoreductase</keyword>
<dbReference type="InterPro" id="IPR036249">
    <property type="entry name" value="Thioredoxin-like_sf"/>
</dbReference>
<name>A0ABV2FF97_9STRE</name>
<dbReference type="EC" id="1.20.4.1" evidence="4"/>
<gene>
    <name evidence="4" type="ORF">ABID29_000340</name>
</gene>
<keyword evidence="5" id="KW-1185">Reference proteome</keyword>
<dbReference type="Proteomes" id="UP001549122">
    <property type="component" value="Unassembled WGS sequence"/>
</dbReference>
<proteinExistence type="inferred from homology"/>
<reference evidence="4 5" key="1">
    <citation type="submission" date="2024-06" db="EMBL/GenBank/DDBJ databases">
        <title>Genomic Encyclopedia of Type Strains, Phase IV (KMG-IV): sequencing the most valuable type-strain genomes for metagenomic binning, comparative biology and taxonomic classification.</title>
        <authorList>
            <person name="Goeker M."/>
        </authorList>
    </citation>
    <scope>NUCLEOTIDE SEQUENCE [LARGE SCALE GENOMIC DNA]</scope>
    <source>
        <strain evidence="4 5">DSM 28303</strain>
    </source>
</reference>
<dbReference type="PANTHER" id="PTHR30041:SF4">
    <property type="entry name" value="ARSENATE REDUCTASE"/>
    <property type="match status" value="1"/>
</dbReference>
<evidence type="ECO:0000256" key="3">
    <source>
        <dbReference type="PROSITE-ProRule" id="PRU01282"/>
    </source>
</evidence>
<sequence>MKQVTIYHNQSCSKSLKVLELLTEAGYEPEVINYLTDPPGLDQLKALGLPAKDLIRQTDPLYAELGLPDGLEDQAIYETLVKYPALIQRPIVVTGSQALICRPPERVWELVAPHV</sequence>
<dbReference type="InterPro" id="IPR006659">
    <property type="entry name" value="Arsenate_reductase"/>
</dbReference>
<protein>
    <submittedName>
        <fullName evidence="4">Arsenate reductase</fullName>
        <ecNumber evidence="4">1.20.4.1</ecNumber>
    </submittedName>
</protein>
<dbReference type="InterPro" id="IPR006660">
    <property type="entry name" value="Arsenate_reductase-like"/>
</dbReference>
<dbReference type="PANTHER" id="PTHR30041">
    <property type="entry name" value="ARSENATE REDUCTASE"/>
    <property type="match status" value="1"/>
</dbReference>
<dbReference type="Gene3D" id="3.40.30.10">
    <property type="entry name" value="Glutaredoxin"/>
    <property type="match status" value="1"/>
</dbReference>
<comment type="caution">
    <text evidence="4">The sequence shown here is derived from an EMBL/GenBank/DDBJ whole genome shotgun (WGS) entry which is preliminary data.</text>
</comment>
<dbReference type="Pfam" id="PF03960">
    <property type="entry name" value="ArsC"/>
    <property type="match status" value="1"/>
</dbReference>
<comment type="similarity">
    <text evidence="1 3">Belongs to the ArsC family.</text>
</comment>